<dbReference type="GO" id="GO:0005096">
    <property type="term" value="F:GTPase activator activity"/>
    <property type="evidence" value="ECO:0007669"/>
    <property type="project" value="UniProtKB-KW"/>
</dbReference>
<dbReference type="InterPro" id="IPR032675">
    <property type="entry name" value="LRR_dom_sf"/>
</dbReference>
<evidence type="ECO:0000313" key="4">
    <source>
        <dbReference type="EMBL" id="CAI2379180.1"/>
    </source>
</evidence>
<evidence type="ECO:0000256" key="1">
    <source>
        <dbReference type="ARBA" id="ARBA00022468"/>
    </source>
</evidence>
<dbReference type="Proteomes" id="UP001295684">
    <property type="component" value="Unassembled WGS sequence"/>
</dbReference>
<dbReference type="EMBL" id="CAMPGE010021006">
    <property type="protein sequence ID" value="CAI2379180.1"/>
    <property type="molecule type" value="Genomic_DNA"/>
</dbReference>
<dbReference type="SMART" id="SM00367">
    <property type="entry name" value="LRR_CC"/>
    <property type="match status" value="2"/>
</dbReference>
<dbReference type="SUPFAM" id="SSF52047">
    <property type="entry name" value="RNI-like"/>
    <property type="match status" value="2"/>
</dbReference>
<sequence length="685" mass="77490">MEGTLSKSLSKPILHRGKYGKRLKLKGIRSISQTPAKFMKRRIATQRNVFHHPRLNKTSTTPLMVKTPVKRLRAASCMESPVKPMYKKSIEDMKSLSLKEAPLQIYKKKKGCCLTNDNIIKLYIARNKDLGYKNFMPSQINLTKFQRYCYTYSYGRRICFQKCGFGLNCAFEISRIILATPNISRLNLTGNRLGNSGVIALSNAIAKNKSIISLNLSSNEIRAEGAKVLLKSIEGNNSIIELNISSIGMDTKNRIRALGIKPFTSLLQNNKIMTFLNVSGNNIGKEGLDYIIQGLKHNRSLLSLKISKNSLSGECMTELFETIQHTAIIELDISGNPIGNLRAPEYTEELMMCTKIQSLNISDCNLTNHGLDCFFKNLSHKEGNLNTFIADKNDFKSCFSQKLIRFLSSNKALKKISLAGCNLGSDGVKSFCCGAVNNLKIKEINLARNMISDSVVYHILKPLLMRGCLLESLDLSDNDIGDNGGLLLAEVIEENRIIKKINIKNNLIQIEGGKAIRNALFNRQRCNLIMLNLALNPIDMKLSQEIEDMIYDNKIKSKKDTTSLKYEKMDYRNDEEILKKTLKEIERRKRDSVAEQQRINQYKIQSVKEKDKLVEEEKLLKKDELKQKMASAVVNHRLQDVNERYAKSHNSLVKAISRYEGSAKHIASGVSQGDIWGCFRPEIWA</sequence>
<protein>
    <recommendedName>
        <fullName evidence="6">Leucine-rich repeat protein</fullName>
    </recommendedName>
</protein>
<dbReference type="GO" id="GO:0006913">
    <property type="term" value="P:nucleocytoplasmic transport"/>
    <property type="evidence" value="ECO:0007669"/>
    <property type="project" value="TreeGrafter"/>
</dbReference>
<dbReference type="InterPro" id="IPR027038">
    <property type="entry name" value="RanGap"/>
</dbReference>
<dbReference type="InterPro" id="IPR001611">
    <property type="entry name" value="Leu-rich_rpt"/>
</dbReference>
<dbReference type="Gene3D" id="3.80.10.10">
    <property type="entry name" value="Ribonuclease Inhibitor"/>
    <property type="match status" value="4"/>
</dbReference>
<evidence type="ECO:0008006" key="6">
    <source>
        <dbReference type="Google" id="ProtNLM"/>
    </source>
</evidence>
<name>A0AAD1XVV3_EUPCR</name>
<gene>
    <name evidence="4" type="ORF">ECRASSUSDP1_LOCUS20589</name>
</gene>
<keyword evidence="1" id="KW-0343">GTPase activation</keyword>
<organism evidence="4 5">
    <name type="scientific">Euplotes crassus</name>
    <dbReference type="NCBI Taxonomy" id="5936"/>
    <lineage>
        <taxon>Eukaryota</taxon>
        <taxon>Sar</taxon>
        <taxon>Alveolata</taxon>
        <taxon>Ciliophora</taxon>
        <taxon>Intramacronucleata</taxon>
        <taxon>Spirotrichea</taxon>
        <taxon>Hypotrichia</taxon>
        <taxon>Euplotida</taxon>
        <taxon>Euplotidae</taxon>
        <taxon>Moneuplotes</taxon>
    </lineage>
</organism>
<keyword evidence="5" id="KW-1185">Reference proteome</keyword>
<dbReference type="GO" id="GO:0031267">
    <property type="term" value="F:small GTPase binding"/>
    <property type="evidence" value="ECO:0007669"/>
    <property type="project" value="TreeGrafter"/>
</dbReference>
<keyword evidence="3" id="KW-0677">Repeat</keyword>
<evidence type="ECO:0000256" key="3">
    <source>
        <dbReference type="ARBA" id="ARBA00022737"/>
    </source>
</evidence>
<reference evidence="4" key="1">
    <citation type="submission" date="2023-07" db="EMBL/GenBank/DDBJ databases">
        <authorList>
            <consortium name="AG Swart"/>
            <person name="Singh M."/>
            <person name="Singh A."/>
            <person name="Seah K."/>
            <person name="Emmerich C."/>
        </authorList>
    </citation>
    <scope>NUCLEOTIDE SEQUENCE</scope>
    <source>
        <strain evidence="4">DP1</strain>
    </source>
</reference>
<dbReference type="PANTHER" id="PTHR24113">
    <property type="entry name" value="RAN GTPASE-ACTIVATING PROTEIN 1"/>
    <property type="match status" value="1"/>
</dbReference>
<dbReference type="GO" id="GO:0005634">
    <property type="term" value="C:nucleus"/>
    <property type="evidence" value="ECO:0007669"/>
    <property type="project" value="TreeGrafter"/>
</dbReference>
<dbReference type="Pfam" id="PF13516">
    <property type="entry name" value="LRR_6"/>
    <property type="match status" value="6"/>
</dbReference>
<keyword evidence="2" id="KW-0433">Leucine-rich repeat</keyword>
<evidence type="ECO:0000256" key="2">
    <source>
        <dbReference type="ARBA" id="ARBA00022614"/>
    </source>
</evidence>
<dbReference type="GO" id="GO:0005829">
    <property type="term" value="C:cytosol"/>
    <property type="evidence" value="ECO:0007669"/>
    <property type="project" value="TreeGrafter"/>
</dbReference>
<comment type="caution">
    <text evidence="4">The sequence shown here is derived from an EMBL/GenBank/DDBJ whole genome shotgun (WGS) entry which is preliminary data.</text>
</comment>
<dbReference type="SMART" id="SM00368">
    <property type="entry name" value="LRR_RI"/>
    <property type="match status" value="7"/>
</dbReference>
<dbReference type="AlphaFoldDB" id="A0AAD1XVV3"/>
<dbReference type="InterPro" id="IPR006553">
    <property type="entry name" value="Leu-rich_rpt_Cys-con_subtyp"/>
</dbReference>
<proteinExistence type="predicted"/>
<evidence type="ECO:0000313" key="5">
    <source>
        <dbReference type="Proteomes" id="UP001295684"/>
    </source>
</evidence>
<dbReference type="PANTHER" id="PTHR24113:SF12">
    <property type="entry name" value="RAN GTPASE-ACTIVATING PROTEIN 1"/>
    <property type="match status" value="1"/>
</dbReference>
<dbReference type="GO" id="GO:0048471">
    <property type="term" value="C:perinuclear region of cytoplasm"/>
    <property type="evidence" value="ECO:0007669"/>
    <property type="project" value="TreeGrafter"/>
</dbReference>
<accession>A0AAD1XVV3</accession>